<dbReference type="InterPro" id="IPR041677">
    <property type="entry name" value="DNA2/NAM7_AAA_11"/>
</dbReference>
<reference evidence="2" key="1">
    <citation type="submission" date="2021-03" db="EMBL/GenBank/DDBJ databases">
        <authorList>
            <person name="Tagirdzhanova G."/>
        </authorList>
    </citation>
    <scope>NUCLEOTIDE SEQUENCE</scope>
</reference>
<proteinExistence type="predicted"/>
<dbReference type="Gene3D" id="3.40.50.300">
    <property type="entry name" value="P-loop containing nucleotide triphosphate hydrolases"/>
    <property type="match status" value="1"/>
</dbReference>
<accession>A0A8H3IR35</accession>
<dbReference type="Pfam" id="PF13086">
    <property type="entry name" value="AAA_11"/>
    <property type="match status" value="1"/>
</dbReference>
<feature type="domain" description="DNA2/NAM7 helicase helicase" evidence="1">
    <location>
        <begin position="11"/>
        <end position="135"/>
    </location>
</feature>
<dbReference type="AlphaFoldDB" id="A0A8H3IR35"/>
<protein>
    <recommendedName>
        <fullName evidence="1">DNA2/NAM7 helicase helicase domain-containing protein</fullName>
    </recommendedName>
</protein>
<evidence type="ECO:0000313" key="3">
    <source>
        <dbReference type="Proteomes" id="UP000664534"/>
    </source>
</evidence>
<keyword evidence="3" id="KW-1185">Reference proteome</keyword>
<dbReference type="Proteomes" id="UP000664534">
    <property type="component" value="Unassembled WGS sequence"/>
</dbReference>
<gene>
    <name evidence="2" type="ORF">IMSHALPRED_005783</name>
</gene>
<comment type="caution">
    <text evidence="2">The sequence shown here is derived from an EMBL/GenBank/DDBJ whole genome shotgun (WGS) entry which is preliminary data.</text>
</comment>
<dbReference type="OrthoDB" id="6513042at2759"/>
<dbReference type="EMBL" id="CAJPDT010000032">
    <property type="protein sequence ID" value="CAF9922884.1"/>
    <property type="molecule type" value="Genomic_DNA"/>
</dbReference>
<dbReference type="GO" id="GO:0004386">
    <property type="term" value="F:helicase activity"/>
    <property type="evidence" value="ECO:0007669"/>
    <property type="project" value="InterPro"/>
</dbReference>
<organism evidence="2 3">
    <name type="scientific">Imshaugia aleurites</name>
    <dbReference type="NCBI Taxonomy" id="172621"/>
    <lineage>
        <taxon>Eukaryota</taxon>
        <taxon>Fungi</taxon>
        <taxon>Dikarya</taxon>
        <taxon>Ascomycota</taxon>
        <taxon>Pezizomycotina</taxon>
        <taxon>Lecanoromycetes</taxon>
        <taxon>OSLEUM clade</taxon>
        <taxon>Lecanoromycetidae</taxon>
        <taxon>Lecanorales</taxon>
        <taxon>Lecanorineae</taxon>
        <taxon>Parmeliaceae</taxon>
        <taxon>Imshaugia</taxon>
    </lineage>
</organism>
<evidence type="ECO:0000259" key="1">
    <source>
        <dbReference type="Pfam" id="PF13086"/>
    </source>
</evidence>
<name>A0A8H3IR35_9LECA</name>
<dbReference type="SUPFAM" id="SSF52540">
    <property type="entry name" value="P-loop containing nucleoside triphosphate hydrolases"/>
    <property type="match status" value="1"/>
</dbReference>
<dbReference type="InterPro" id="IPR027417">
    <property type="entry name" value="P-loop_NTPase"/>
</dbReference>
<sequence length="223" mass="24908">MRQHQAKRKDNPSQMEVLRSASKMRGNIVAIAAPPGTGKSRTFRDKAIALAKIGHKLLCVASANVVVDTDVTAVWQSLSSEKRKQYKCLRLEGNGAEQAAILSKINYTTYNSKEGEEDQLPTYIDPAVAENSPLMRTALEKIASEYAARHSQMAALMEQYDTLEKVYRALTAGPRMKRSNVIVGMALDYRIWEMTENEKVKALHLALHSLLHQVPRAPRFPTS</sequence>
<evidence type="ECO:0000313" key="2">
    <source>
        <dbReference type="EMBL" id="CAF9922884.1"/>
    </source>
</evidence>